<dbReference type="SUPFAM" id="SSF51735">
    <property type="entry name" value="NAD(P)-binding Rossmann-fold domains"/>
    <property type="match status" value="1"/>
</dbReference>
<protein>
    <recommendedName>
        <fullName evidence="1">Gfo/Idh/MocA-like oxidoreductase N-terminal domain-containing protein</fullName>
    </recommendedName>
</protein>
<evidence type="ECO:0000313" key="2">
    <source>
        <dbReference type="EMBL" id="KAK8854856.1"/>
    </source>
</evidence>
<accession>A0AAW0YP14</accession>
<dbReference type="Gene3D" id="3.30.360.10">
    <property type="entry name" value="Dihydrodipicolinate Reductase, domain 2"/>
    <property type="match status" value="1"/>
</dbReference>
<keyword evidence="3" id="KW-1185">Reference proteome</keyword>
<reference evidence="2 3" key="1">
    <citation type="journal article" date="2024" name="bioRxiv">
        <title>Comparative genomics of Cryptococcus and Kwoniella reveals pathogenesis evolution and contrasting karyotype dynamics via intercentromeric recombination or chromosome fusion.</title>
        <authorList>
            <person name="Coelho M.A."/>
            <person name="David-Palma M."/>
            <person name="Shea T."/>
            <person name="Bowers K."/>
            <person name="McGinley-Smith S."/>
            <person name="Mohammad A.W."/>
            <person name="Gnirke A."/>
            <person name="Yurkov A.M."/>
            <person name="Nowrousian M."/>
            <person name="Sun S."/>
            <person name="Cuomo C.A."/>
            <person name="Heitman J."/>
        </authorList>
    </citation>
    <scope>NUCLEOTIDE SEQUENCE [LARGE SCALE GENOMIC DNA]</scope>
    <source>
        <strain evidence="2 3">CBS 13917</strain>
    </source>
</reference>
<dbReference type="InterPro" id="IPR036291">
    <property type="entry name" value="NAD(P)-bd_dom_sf"/>
</dbReference>
<dbReference type="AlphaFoldDB" id="A0AAW0YP14"/>
<proteinExistence type="predicted"/>
<dbReference type="InterPro" id="IPR000683">
    <property type="entry name" value="Gfo/Idh/MocA-like_OxRdtase_N"/>
</dbReference>
<name>A0AAW0YP14_9TREE</name>
<sequence length="403" mass="43533">MTSNVNVALLGSGVFAQAAYLPALLTLTSAKNLSLHTIWSRSPTSANTLHSKAVESGIAPAPAIQDGPEGLEKVLNDPEIDAVLLVLPITAQPELVRKAWKAGKHVLSEKPLGKDVEEARRLVEEYEKVYKPKGLIWRIAENYAHEPVLRSAGEKLASTPELGPILHWKLNAEGYVEDGSKYHSTEWRTVPAYQGGFLLDGGVHWAALLRTVLPPSAQPASLVSYSHLHRAFLLPHDTLTAISLPSPSSTVSPNGPTTKLSTAIHSEKDLASTPGQSAPTGQIFMSFALPDTPPETRSPNGLTITFLNGVATLISSPSREWIFNIYPASGSGVEKVEKKGNPEGVEVEIRMFAQAIKALKEGKKDDEKDYGDPRGALWDLAVIEGMLKSEGKELNLEKLIKGE</sequence>
<comment type="caution">
    <text evidence="2">The sequence shown here is derived from an EMBL/GenBank/DDBJ whole genome shotgun (WGS) entry which is preliminary data.</text>
</comment>
<dbReference type="KEGG" id="kne:92180853"/>
<dbReference type="GO" id="GO:0005737">
    <property type="term" value="C:cytoplasm"/>
    <property type="evidence" value="ECO:0007669"/>
    <property type="project" value="TreeGrafter"/>
</dbReference>
<dbReference type="PANTHER" id="PTHR42840">
    <property type="entry name" value="NAD(P)-BINDING ROSSMANN-FOLD SUPERFAMILY PROTEIN-RELATED"/>
    <property type="match status" value="1"/>
</dbReference>
<dbReference type="Proteomes" id="UP001388673">
    <property type="component" value="Unassembled WGS sequence"/>
</dbReference>
<dbReference type="Gene3D" id="3.40.50.720">
    <property type="entry name" value="NAD(P)-binding Rossmann-like Domain"/>
    <property type="match status" value="1"/>
</dbReference>
<dbReference type="GeneID" id="92180853"/>
<gene>
    <name evidence="2" type="ORF">IAR55_003595</name>
</gene>
<evidence type="ECO:0000313" key="3">
    <source>
        <dbReference type="Proteomes" id="UP001388673"/>
    </source>
</evidence>
<dbReference type="GO" id="GO:0000166">
    <property type="term" value="F:nucleotide binding"/>
    <property type="evidence" value="ECO:0007669"/>
    <property type="project" value="InterPro"/>
</dbReference>
<dbReference type="Pfam" id="PF01408">
    <property type="entry name" value="GFO_IDH_MocA"/>
    <property type="match status" value="1"/>
</dbReference>
<dbReference type="PANTHER" id="PTHR42840:SF5">
    <property type="entry name" value="NAD(P)-BINDING ROSSMANN-FOLD SUPERFAMILY PROTEIN"/>
    <property type="match status" value="1"/>
</dbReference>
<dbReference type="GO" id="GO:0016491">
    <property type="term" value="F:oxidoreductase activity"/>
    <property type="evidence" value="ECO:0007669"/>
    <property type="project" value="TreeGrafter"/>
</dbReference>
<dbReference type="EMBL" id="JBCAWK010000006">
    <property type="protein sequence ID" value="KAK8854856.1"/>
    <property type="molecule type" value="Genomic_DNA"/>
</dbReference>
<dbReference type="SUPFAM" id="SSF55347">
    <property type="entry name" value="Glyceraldehyde-3-phosphate dehydrogenase-like, C-terminal domain"/>
    <property type="match status" value="1"/>
</dbReference>
<organism evidence="2 3">
    <name type="scientific">Kwoniella newhampshirensis</name>
    <dbReference type="NCBI Taxonomy" id="1651941"/>
    <lineage>
        <taxon>Eukaryota</taxon>
        <taxon>Fungi</taxon>
        <taxon>Dikarya</taxon>
        <taxon>Basidiomycota</taxon>
        <taxon>Agaricomycotina</taxon>
        <taxon>Tremellomycetes</taxon>
        <taxon>Tremellales</taxon>
        <taxon>Cryptococcaceae</taxon>
        <taxon>Kwoniella</taxon>
    </lineage>
</organism>
<evidence type="ECO:0000259" key="1">
    <source>
        <dbReference type="Pfam" id="PF01408"/>
    </source>
</evidence>
<dbReference type="RefSeq" id="XP_066803094.1">
    <property type="nucleotide sequence ID" value="XM_066946702.1"/>
</dbReference>
<feature type="domain" description="Gfo/Idh/MocA-like oxidoreductase N-terminal" evidence="1">
    <location>
        <begin position="5"/>
        <end position="128"/>
    </location>
</feature>
<dbReference type="GO" id="GO:0006740">
    <property type="term" value="P:NADPH regeneration"/>
    <property type="evidence" value="ECO:0007669"/>
    <property type="project" value="TreeGrafter"/>
</dbReference>